<proteinExistence type="predicted"/>
<evidence type="ECO:0000259" key="2">
    <source>
        <dbReference type="Pfam" id="PF26343"/>
    </source>
</evidence>
<dbReference type="EMBL" id="LRDB01000001">
    <property type="protein sequence ID" value="KYG83498.1"/>
    <property type="molecule type" value="Genomic_DNA"/>
</dbReference>
<dbReference type="RefSeq" id="WP_068410423.1">
    <property type="nucleotide sequence ID" value="NZ_LRDB01000001.1"/>
</dbReference>
<dbReference type="InterPro" id="IPR029060">
    <property type="entry name" value="PIN-like_dom_sf"/>
</dbReference>
<protein>
    <submittedName>
        <fullName evidence="3">Nuclease</fullName>
    </submittedName>
</protein>
<evidence type="ECO:0000259" key="1">
    <source>
        <dbReference type="Pfam" id="PF13470"/>
    </source>
</evidence>
<dbReference type="InterPro" id="IPR002716">
    <property type="entry name" value="PIN_dom"/>
</dbReference>
<comment type="caution">
    <text evidence="3">The sequence shown here is derived from an EMBL/GenBank/DDBJ whole genome shotgun (WGS) entry which is preliminary data.</text>
</comment>
<dbReference type="Pfam" id="PF26343">
    <property type="entry name" value="VapC50_C"/>
    <property type="match status" value="1"/>
</dbReference>
<dbReference type="STRING" id="296218.AWN68_01460"/>
<dbReference type="OrthoDB" id="211933at2"/>
<gene>
    <name evidence="3" type="ORF">AWN68_01460</name>
</gene>
<sequence>MIHSVRFTCVLDTNVIYPIDIRDLLFWFASYDLFTPKWSKHIFNEWETVMKRKGVPDEEIRKRLGKAQLAFPDALVDNYESLVNALELPDDKDRHVLAAAIKTNANIIVTNNIKDFPKEYLATFGLVAKKADDFITDTIDLNNDLALEAFRALVLNRTNPNLDEFEILDRFRKNGLNDSADYLHALI</sequence>
<evidence type="ECO:0000313" key="3">
    <source>
        <dbReference type="EMBL" id="KYG83498.1"/>
    </source>
</evidence>
<dbReference type="Pfam" id="PF13470">
    <property type="entry name" value="PIN_3"/>
    <property type="match status" value="1"/>
</dbReference>
<organism evidence="3 4">
    <name type="scientific">Roseivirga echinicomitans</name>
    <dbReference type="NCBI Taxonomy" id="296218"/>
    <lineage>
        <taxon>Bacteria</taxon>
        <taxon>Pseudomonadati</taxon>
        <taxon>Bacteroidota</taxon>
        <taxon>Cytophagia</taxon>
        <taxon>Cytophagales</taxon>
        <taxon>Roseivirgaceae</taxon>
        <taxon>Roseivirga</taxon>
    </lineage>
</organism>
<reference evidence="3 4" key="1">
    <citation type="submission" date="2016-01" db="EMBL/GenBank/DDBJ databases">
        <title>Genome sequencing of Roseivirga echinicomitans KMM 6058.</title>
        <authorList>
            <person name="Selvaratnam C."/>
            <person name="Thevarajoo S."/>
            <person name="Goh K.M."/>
            <person name="Ee R."/>
            <person name="Chan K.-G."/>
            <person name="Chong C.S."/>
        </authorList>
    </citation>
    <scope>NUCLEOTIDE SEQUENCE [LARGE SCALE GENOMIC DNA]</scope>
    <source>
        <strain evidence="3 4">KMM 6058</strain>
    </source>
</reference>
<feature type="domain" description="PIN" evidence="1">
    <location>
        <begin position="10"/>
        <end position="114"/>
    </location>
</feature>
<dbReference type="SUPFAM" id="SSF88723">
    <property type="entry name" value="PIN domain-like"/>
    <property type="match status" value="1"/>
</dbReference>
<dbReference type="InterPro" id="IPR058652">
    <property type="entry name" value="VapC50_C"/>
</dbReference>
<evidence type="ECO:0000313" key="4">
    <source>
        <dbReference type="Proteomes" id="UP000075615"/>
    </source>
</evidence>
<dbReference type="Proteomes" id="UP000075615">
    <property type="component" value="Unassembled WGS sequence"/>
</dbReference>
<feature type="domain" description="VapC50 C-terminal" evidence="2">
    <location>
        <begin position="131"/>
        <end position="184"/>
    </location>
</feature>
<accession>A0A150XXR1</accession>
<name>A0A150XXR1_9BACT</name>
<keyword evidence="4" id="KW-1185">Reference proteome</keyword>
<dbReference type="AlphaFoldDB" id="A0A150XXR1"/>